<evidence type="ECO:0000259" key="6">
    <source>
        <dbReference type="Pfam" id="PF00441"/>
    </source>
</evidence>
<name>A0A2R4XFH5_9BURK</name>
<keyword evidence="3" id="KW-0285">Flavoprotein</keyword>
<reference evidence="9 10" key="1">
    <citation type="submission" date="2018-04" db="EMBL/GenBank/DDBJ databases">
        <title>Bordetella sp. HZ20 isolated from seawater.</title>
        <authorList>
            <person name="Sun C."/>
        </authorList>
    </citation>
    <scope>NUCLEOTIDE SEQUENCE [LARGE SCALE GENOMIC DNA]</scope>
    <source>
        <strain evidence="9 10">HZ20</strain>
    </source>
</reference>
<comment type="cofactor">
    <cofactor evidence="1">
        <name>FAD</name>
        <dbReference type="ChEBI" id="CHEBI:57692"/>
    </cofactor>
</comment>
<evidence type="ECO:0000259" key="7">
    <source>
        <dbReference type="Pfam" id="PF02770"/>
    </source>
</evidence>
<dbReference type="Proteomes" id="UP000244571">
    <property type="component" value="Chromosome"/>
</dbReference>
<gene>
    <name evidence="9" type="ORF">DBV39_00580</name>
</gene>
<dbReference type="Pfam" id="PF18158">
    <property type="entry name" value="AidB_N"/>
    <property type="match status" value="1"/>
</dbReference>
<keyword evidence="4" id="KW-0274">FAD</keyword>
<keyword evidence="10" id="KW-1185">Reference proteome</keyword>
<feature type="region of interest" description="Disordered" evidence="5">
    <location>
        <begin position="1"/>
        <end position="37"/>
    </location>
</feature>
<accession>A0A2R4XFH5</accession>
<dbReference type="InterPro" id="IPR006091">
    <property type="entry name" value="Acyl-CoA_Oxase/DH_mid-dom"/>
</dbReference>
<dbReference type="EMBL" id="CP028901">
    <property type="protein sequence ID" value="AWB32453.1"/>
    <property type="molecule type" value="Genomic_DNA"/>
</dbReference>
<feature type="domain" description="Acyl-CoA dehydrogenase/oxidase C-terminal" evidence="6">
    <location>
        <begin position="337"/>
        <end position="488"/>
    </location>
</feature>
<dbReference type="InterPro" id="IPR009075">
    <property type="entry name" value="AcylCo_DH/oxidase_C"/>
</dbReference>
<dbReference type="PANTHER" id="PTHR42707">
    <property type="entry name" value="ACYL-COA DEHYDROGENASE"/>
    <property type="match status" value="1"/>
</dbReference>
<evidence type="ECO:0000259" key="8">
    <source>
        <dbReference type="Pfam" id="PF18158"/>
    </source>
</evidence>
<evidence type="ECO:0000256" key="5">
    <source>
        <dbReference type="SAM" id="MobiDB-lite"/>
    </source>
</evidence>
<dbReference type="Gene3D" id="6.10.250.600">
    <property type="match status" value="1"/>
</dbReference>
<dbReference type="PROSITE" id="PS00073">
    <property type="entry name" value="ACYL_COA_DH_2"/>
    <property type="match status" value="1"/>
</dbReference>
<feature type="compositionally biased region" description="Polar residues" evidence="5">
    <location>
        <begin position="19"/>
        <end position="32"/>
    </location>
</feature>
<dbReference type="Gene3D" id="1.20.140.10">
    <property type="entry name" value="Butyryl-CoA Dehydrogenase, subunit A, domain 3"/>
    <property type="match status" value="1"/>
</dbReference>
<feature type="domain" description="Adaptive response protein AidB N-terminal" evidence="8">
    <location>
        <begin position="59"/>
        <end position="218"/>
    </location>
</feature>
<dbReference type="InterPro" id="IPR009100">
    <property type="entry name" value="AcylCoA_DH/oxidase_NM_dom_sf"/>
</dbReference>
<proteinExistence type="inferred from homology"/>
<evidence type="ECO:0000256" key="3">
    <source>
        <dbReference type="ARBA" id="ARBA00022630"/>
    </source>
</evidence>
<dbReference type="Gene3D" id="2.40.110.20">
    <property type="match status" value="1"/>
</dbReference>
<evidence type="ECO:0000256" key="4">
    <source>
        <dbReference type="ARBA" id="ARBA00022827"/>
    </source>
</evidence>
<dbReference type="OrthoDB" id="9771038at2"/>
<comment type="similarity">
    <text evidence="2">Belongs to the acyl-CoA dehydrogenase family.</text>
</comment>
<protein>
    <submittedName>
        <fullName evidence="9">DNA alkylation response protein</fullName>
    </submittedName>
</protein>
<dbReference type="InterPro" id="IPR052904">
    <property type="entry name" value="Acyl-CoA_dehydrogenase-like"/>
</dbReference>
<sequence>MDFRATNEAINEATHRATNRATHSASSHTENGNAIRHDEDRTSVLETLASKAPHELVAPDCRGLNFYQIDQSARDLLALRLREDEHAHIQPHLDRLGEVAGNELDMLASLADRNPPKLHARDRFGRDEDWIEYHPSYREMERIAFEEFGIHAMSRTEGVLGWSARYSPLSKYAFQYLFVQSEFGLMCPISLTDSSAYLIERYGDAAVQKRFLPGMTSTRLSSLLKGSQFMTERTGGSDVGTNRLQAIHDGKNWRLYGDKWFCSAADADVALILARPADGGPGTAGLALFAVPKRLDDGSRNTYRIARLKGKLGTRSMPSGEIIFEGAHAYLVGDASRGLKQMLDQVNLSRLSHGVRAAAMMRRCWNESWVVVNHRHAFGRRLIDLPLQKRQLLKILLPTEQALSCFTYAAQLMDQSDRGDNLSGLLLRILTPLLKLRSCRDNIRVATAAMEIRGGNGYIEDFVNERLVRDAHLGVIWEGTSNINALDAVQRAAGKDGSHHALTQTLLGELSGCASVPASLRESLSAELVSACAFMDDVASDQDMEDQCRSAATDLYNTVTAVLMAIEGATLGTQGKDARRLLLSHQVLVHRVQQARRRGNDAAQDNAIINHLLSTDTVTLEQAHALLS</sequence>
<dbReference type="InterPro" id="IPR036250">
    <property type="entry name" value="AcylCo_DH-like_C"/>
</dbReference>
<dbReference type="KEGG" id="boz:DBV39_00580"/>
<dbReference type="GO" id="GO:0003995">
    <property type="term" value="F:acyl-CoA dehydrogenase activity"/>
    <property type="evidence" value="ECO:0007669"/>
    <property type="project" value="InterPro"/>
</dbReference>
<organism evidence="9 10">
    <name type="scientific">Orrella marina</name>
    <dbReference type="NCBI Taxonomy" id="2163011"/>
    <lineage>
        <taxon>Bacteria</taxon>
        <taxon>Pseudomonadati</taxon>
        <taxon>Pseudomonadota</taxon>
        <taxon>Betaproteobacteria</taxon>
        <taxon>Burkholderiales</taxon>
        <taxon>Alcaligenaceae</taxon>
        <taxon>Orrella</taxon>
    </lineage>
</organism>
<dbReference type="SUPFAM" id="SSF47203">
    <property type="entry name" value="Acyl-CoA dehydrogenase C-terminal domain-like"/>
    <property type="match status" value="1"/>
</dbReference>
<feature type="domain" description="Acyl-CoA oxidase/dehydrogenase middle" evidence="7">
    <location>
        <begin position="229"/>
        <end position="325"/>
    </location>
</feature>
<evidence type="ECO:0000256" key="1">
    <source>
        <dbReference type="ARBA" id="ARBA00001974"/>
    </source>
</evidence>
<evidence type="ECO:0000313" key="10">
    <source>
        <dbReference type="Proteomes" id="UP000244571"/>
    </source>
</evidence>
<dbReference type="InterPro" id="IPR041504">
    <property type="entry name" value="AidB_N"/>
</dbReference>
<dbReference type="Pfam" id="PF02770">
    <property type="entry name" value="Acyl-CoA_dh_M"/>
    <property type="match status" value="1"/>
</dbReference>
<evidence type="ECO:0000313" key="9">
    <source>
        <dbReference type="EMBL" id="AWB32453.1"/>
    </source>
</evidence>
<evidence type="ECO:0000256" key="2">
    <source>
        <dbReference type="ARBA" id="ARBA00009347"/>
    </source>
</evidence>
<dbReference type="PANTHER" id="PTHR42707:SF2">
    <property type="entry name" value="ACD11 DEHYDROGENASE"/>
    <property type="match status" value="1"/>
</dbReference>
<dbReference type="InterPro" id="IPR006089">
    <property type="entry name" value="Acyl-CoA_DH_CS"/>
</dbReference>
<dbReference type="AlphaFoldDB" id="A0A2R4XFH5"/>
<dbReference type="Pfam" id="PF00441">
    <property type="entry name" value="Acyl-CoA_dh_1"/>
    <property type="match status" value="1"/>
</dbReference>
<dbReference type="SUPFAM" id="SSF56645">
    <property type="entry name" value="Acyl-CoA dehydrogenase NM domain-like"/>
    <property type="match status" value="1"/>
</dbReference>